<dbReference type="InterPro" id="IPR029063">
    <property type="entry name" value="SAM-dependent_MTases_sf"/>
</dbReference>
<keyword evidence="11" id="KW-1185">Reference proteome</keyword>
<dbReference type="GO" id="GO:0008170">
    <property type="term" value="F:N-methyltransferase activity"/>
    <property type="evidence" value="ECO:0007669"/>
    <property type="project" value="InterPro"/>
</dbReference>
<keyword evidence="2" id="KW-0489">Methyltransferase</keyword>
<protein>
    <recommendedName>
        <fullName evidence="1">site-specific DNA-methyltransferase (adenine-specific)</fullName>
        <ecNumber evidence="1">2.1.1.72</ecNumber>
    </recommendedName>
</protein>
<reference evidence="10 11" key="1">
    <citation type="submission" date="2020-07" db="EMBL/GenBank/DDBJ databases">
        <title>Sequencing the genomes of 1000 actinobacteria strains.</title>
        <authorList>
            <person name="Klenk H.-P."/>
        </authorList>
    </citation>
    <scope>NUCLEOTIDE SEQUENCE [LARGE SCALE GENOMIC DNA]</scope>
    <source>
        <strain evidence="10 11">DSM 23819</strain>
    </source>
</reference>
<evidence type="ECO:0000256" key="4">
    <source>
        <dbReference type="ARBA" id="ARBA00022691"/>
    </source>
</evidence>
<keyword evidence="4" id="KW-0949">S-adenosyl-L-methionine</keyword>
<dbReference type="Pfam" id="PF02384">
    <property type="entry name" value="N6_Mtase"/>
    <property type="match status" value="1"/>
</dbReference>
<dbReference type="Gene3D" id="3.40.50.150">
    <property type="entry name" value="Vaccinia Virus protein VP39"/>
    <property type="match status" value="1"/>
</dbReference>
<dbReference type="EC" id="2.1.1.72" evidence="1"/>
<dbReference type="GO" id="GO:0009007">
    <property type="term" value="F:site-specific DNA-methyltransferase (adenine-specific) activity"/>
    <property type="evidence" value="ECO:0007669"/>
    <property type="project" value="UniProtKB-EC"/>
</dbReference>
<evidence type="ECO:0000256" key="2">
    <source>
        <dbReference type="ARBA" id="ARBA00022603"/>
    </source>
</evidence>
<name>A0A7Y9RZ76_9ACTN</name>
<dbReference type="InterPro" id="IPR003356">
    <property type="entry name" value="DNA_methylase_A-5"/>
</dbReference>
<keyword evidence="6" id="KW-0238">DNA-binding</keyword>
<evidence type="ECO:0000256" key="5">
    <source>
        <dbReference type="ARBA" id="ARBA00022747"/>
    </source>
</evidence>
<dbReference type="GO" id="GO:0032259">
    <property type="term" value="P:methylation"/>
    <property type="evidence" value="ECO:0007669"/>
    <property type="project" value="UniProtKB-KW"/>
</dbReference>
<keyword evidence="5" id="KW-0680">Restriction system</keyword>
<dbReference type="GO" id="GO:0009307">
    <property type="term" value="P:DNA restriction-modification system"/>
    <property type="evidence" value="ECO:0007669"/>
    <property type="project" value="UniProtKB-KW"/>
</dbReference>
<keyword evidence="3" id="KW-0808">Transferase</keyword>
<dbReference type="PANTHER" id="PTHR42933">
    <property type="entry name" value="SLR6095 PROTEIN"/>
    <property type="match status" value="1"/>
</dbReference>
<dbReference type="InterPro" id="IPR051537">
    <property type="entry name" value="DNA_Adenine_Mtase"/>
</dbReference>
<dbReference type="SUPFAM" id="SSF53335">
    <property type="entry name" value="S-adenosyl-L-methionine-dependent methyltransferases"/>
    <property type="match status" value="1"/>
</dbReference>
<evidence type="ECO:0000256" key="1">
    <source>
        <dbReference type="ARBA" id="ARBA00011900"/>
    </source>
</evidence>
<dbReference type="PRINTS" id="PR00507">
    <property type="entry name" value="N12N6MTFRASE"/>
</dbReference>
<dbReference type="RefSeq" id="WP_179502419.1">
    <property type="nucleotide sequence ID" value="NZ_JACCAA010000001.1"/>
</dbReference>
<evidence type="ECO:0000256" key="6">
    <source>
        <dbReference type="ARBA" id="ARBA00023125"/>
    </source>
</evidence>
<dbReference type="EMBL" id="JACCAA010000001">
    <property type="protein sequence ID" value="NYG59361.1"/>
    <property type="molecule type" value="Genomic_DNA"/>
</dbReference>
<evidence type="ECO:0000313" key="11">
    <source>
        <dbReference type="Proteomes" id="UP000540656"/>
    </source>
</evidence>
<dbReference type="InterPro" id="IPR044946">
    <property type="entry name" value="Restrct_endonuc_typeI_TRD_sf"/>
</dbReference>
<evidence type="ECO:0000256" key="7">
    <source>
        <dbReference type="ARBA" id="ARBA00047942"/>
    </source>
</evidence>
<evidence type="ECO:0000256" key="3">
    <source>
        <dbReference type="ARBA" id="ARBA00022679"/>
    </source>
</evidence>
<evidence type="ECO:0000256" key="8">
    <source>
        <dbReference type="SAM" id="MobiDB-lite"/>
    </source>
</evidence>
<comment type="catalytic activity">
    <reaction evidence="7">
        <text>a 2'-deoxyadenosine in DNA + S-adenosyl-L-methionine = an N(6)-methyl-2'-deoxyadenosine in DNA + S-adenosyl-L-homocysteine + H(+)</text>
        <dbReference type="Rhea" id="RHEA:15197"/>
        <dbReference type="Rhea" id="RHEA-COMP:12418"/>
        <dbReference type="Rhea" id="RHEA-COMP:12419"/>
        <dbReference type="ChEBI" id="CHEBI:15378"/>
        <dbReference type="ChEBI" id="CHEBI:57856"/>
        <dbReference type="ChEBI" id="CHEBI:59789"/>
        <dbReference type="ChEBI" id="CHEBI:90615"/>
        <dbReference type="ChEBI" id="CHEBI:90616"/>
        <dbReference type="EC" id="2.1.1.72"/>
    </reaction>
</comment>
<evidence type="ECO:0000259" key="9">
    <source>
        <dbReference type="Pfam" id="PF02384"/>
    </source>
</evidence>
<dbReference type="GO" id="GO:0003677">
    <property type="term" value="F:DNA binding"/>
    <property type="evidence" value="ECO:0007669"/>
    <property type="project" value="UniProtKB-KW"/>
</dbReference>
<comment type="caution">
    <text evidence="10">The sequence shown here is derived from an EMBL/GenBank/DDBJ whole genome shotgun (WGS) entry which is preliminary data.</text>
</comment>
<evidence type="ECO:0000313" key="10">
    <source>
        <dbReference type="EMBL" id="NYG59361.1"/>
    </source>
</evidence>
<feature type="region of interest" description="Disordered" evidence="8">
    <location>
        <begin position="510"/>
        <end position="530"/>
    </location>
</feature>
<accession>A0A7Y9RZ76</accession>
<dbReference type="AlphaFoldDB" id="A0A7Y9RZ76"/>
<gene>
    <name evidence="10" type="ORF">BJ980_002284</name>
</gene>
<organism evidence="10 11">
    <name type="scientific">Nocardioides daedukensis</name>
    <dbReference type="NCBI Taxonomy" id="634462"/>
    <lineage>
        <taxon>Bacteria</taxon>
        <taxon>Bacillati</taxon>
        <taxon>Actinomycetota</taxon>
        <taxon>Actinomycetes</taxon>
        <taxon>Propionibacteriales</taxon>
        <taxon>Nocardioidaceae</taxon>
        <taxon>Nocardioides</taxon>
    </lineage>
</organism>
<proteinExistence type="predicted"/>
<sequence>MKDHMKNPSGQALLAPSDIAKLGDVSAAAVSNWRKRANDFPAPAGGTDARPLFARDQVIAWMKANNKPMVGRASADAVAAANLVGDMFGGSAQAEDGARLVVTLLAARKLSTESTHDYPLWQAFLARANEDGFEALRQLGIEYELDRWDELVALPGWVDQIPPRISASVAEIVDNIATTDAAEAADSVLNRAISTRGRAGSEHGYIGSRVSTFLARISAQDARGVVYDPACGLGDVLMQIHDLAPDDAIEWMEAHDINTEAVMLADQRAFLRDAPLALNNVDVLSKDPFVDYPADLIVAEPPLGMKYDRFDLMDPRWVYGTPSPGSSEFAWIQHAVAHLAEGGVAYVVTAGGPLFRGGRDGEIRRRLIADGCVEAIYQLPGKLLQHLSIPVVVWVLRRPGSAESIRFVNSATDTVLGGRKVFESTNPNAEVSIDDVLAGDCNLVPERWIGLDTPDPTEVVENYTASLEEVQAAARSVSTISELQPVKGIESSRVVSVRELQEAGIIAIRMGRERPAGPNETPDPRRLSGRDVVHRDIGPVENDQSDSSDVTVPGEVVVATTGRLAAVLDESGGHTLGMGLVGLRVLSPQLRPDYLAAVVDGNWNRRFFTGATIQRISAKELEIPLLSLEDQEEFVRSAAHLQQVRALAQELLNSTSEALEHLAELARYASVTPQ</sequence>
<dbReference type="PANTHER" id="PTHR42933:SF1">
    <property type="entry name" value="SITE-SPECIFIC DNA-METHYLTRANSFERASE (ADENINE-SPECIFIC)"/>
    <property type="match status" value="1"/>
</dbReference>
<feature type="domain" description="DNA methylase adenine-specific" evidence="9">
    <location>
        <begin position="205"/>
        <end position="416"/>
    </location>
</feature>
<dbReference type="Proteomes" id="UP000540656">
    <property type="component" value="Unassembled WGS sequence"/>
</dbReference>
<dbReference type="Gene3D" id="3.90.220.20">
    <property type="entry name" value="DNA methylase specificity domains"/>
    <property type="match status" value="1"/>
</dbReference>